<dbReference type="SMART" id="SM00220">
    <property type="entry name" value="S_TKc"/>
    <property type="match status" value="1"/>
</dbReference>
<proteinExistence type="inferred from homology"/>
<keyword evidence="13" id="KW-1185">Reference proteome</keyword>
<dbReference type="GeneID" id="37028136"/>
<keyword evidence="3" id="KW-0723">Serine/threonine-protein kinase</keyword>
<evidence type="ECO:0000256" key="5">
    <source>
        <dbReference type="ARBA" id="ARBA00022741"/>
    </source>
</evidence>
<evidence type="ECO:0000256" key="10">
    <source>
        <dbReference type="SAM" id="MobiDB-lite"/>
    </source>
</evidence>
<keyword evidence="5" id="KW-0547">Nucleotide-binding</keyword>
<dbReference type="InterPro" id="IPR011009">
    <property type="entry name" value="Kinase-like_dom_sf"/>
</dbReference>
<organism evidence="12 13">
    <name type="scientific">Jaminaea rosea</name>
    <dbReference type="NCBI Taxonomy" id="1569628"/>
    <lineage>
        <taxon>Eukaryota</taxon>
        <taxon>Fungi</taxon>
        <taxon>Dikarya</taxon>
        <taxon>Basidiomycota</taxon>
        <taxon>Ustilaginomycotina</taxon>
        <taxon>Exobasidiomycetes</taxon>
        <taxon>Microstromatales</taxon>
        <taxon>Microstromatales incertae sedis</taxon>
        <taxon>Jaminaea</taxon>
    </lineage>
</organism>
<dbReference type="InterPro" id="IPR000719">
    <property type="entry name" value="Prot_kinase_dom"/>
</dbReference>
<feature type="compositionally biased region" description="Pro residues" evidence="10">
    <location>
        <begin position="42"/>
        <end position="53"/>
    </location>
</feature>
<dbReference type="InterPro" id="IPR050108">
    <property type="entry name" value="CDK"/>
</dbReference>
<dbReference type="RefSeq" id="XP_025361625.1">
    <property type="nucleotide sequence ID" value="XM_025506313.1"/>
</dbReference>
<dbReference type="GO" id="GO:0007346">
    <property type="term" value="P:regulation of mitotic cell cycle"/>
    <property type="evidence" value="ECO:0007669"/>
    <property type="project" value="TreeGrafter"/>
</dbReference>
<evidence type="ECO:0000256" key="9">
    <source>
        <dbReference type="ARBA" id="ARBA00048367"/>
    </source>
</evidence>
<evidence type="ECO:0000256" key="2">
    <source>
        <dbReference type="ARBA" id="ARBA00012425"/>
    </source>
</evidence>
<feature type="domain" description="Protein kinase" evidence="11">
    <location>
        <begin position="66"/>
        <end position="397"/>
    </location>
</feature>
<evidence type="ECO:0000256" key="6">
    <source>
        <dbReference type="ARBA" id="ARBA00022777"/>
    </source>
</evidence>
<dbReference type="STRING" id="1569628.A0A316UT02"/>
<dbReference type="Pfam" id="PF00069">
    <property type="entry name" value="Pkinase"/>
    <property type="match status" value="1"/>
</dbReference>
<keyword evidence="7" id="KW-0067">ATP-binding</keyword>
<evidence type="ECO:0000256" key="1">
    <source>
        <dbReference type="ARBA" id="ARBA00006485"/>
    </source>
</evidence>
<dbReference type="AlphaFoldDB" id="A0A316UT02"/>
<dbReference type="GO" id="GO:0005634">
    <property type="term" value="C:nucleus"/>
    <property type="evidence" value="ECO:0007669"/>
    <property type="project" value="TreeGrafter"/>
</dbReference>
<feature type="compositionally biased region" description="Basic and acidic residues" evidence="10">
    <location>
        <begin position="419"/>
        <end position="431"/>
    </location>
</feature>
<evidence type="ECO:0000256" key="3">
    <source>
        <dbReference type="ARBA" id="ARBA00022527"/>
    </source>
</evidence>
<dbReference type="EC" id="2.7.11.22" evidence="2"/>
<dbReference type="PROSITE" id="PS00108">
    <property type="entry name" value="PROTEIN_KINASE_ST"/>
    <property type="match status" value="1"/>
</dbReference>
<dbReference type="PANTHER" id="PTHR24056:SF107">
    <property type="entry name" value="CYCLIN-DEPENDENT KINASE 11A-RELATED"/>
    <property type="match status" value="1"/>
</dbReference>
<keyword evidence="6 12" id="KW-0418">Kinase</keyword>
<dbReference type="SUPFAM" id="SSF56112">
    <property type="entry name" value="Protein kinase-like (PK-like)"/>
    <property type="match status" value="1"/>
</dbReference>
<sequence length="479" mass="53385">MNQEQQRPQELSSINPGHREDIDDNNGEGSSAGVTRAERPLYPAPRIPPPRNLHPPIQQCSSISAYERLNRIEEGSYGIVYRARHTSSGRIVALKKLKMQNERQGFPITSLREIRTLMMASSHPNVVRLHEIAVGDTLTQIFLVFEFVEHDLKTLLMDMGPGLFSLSEIKSLLRQLLSGLGHLHSHWIIHRDLKSSNLLLDNRGRLKIADFGLARLYGEGGPAAKPEATSRNGDQAKSSSSNRTRSPPPGALTDLVVTLWYRSPELLLGQTDYDTAIDVWSVGCIMAELLKGEPLFQGKNESDQIIKIFTTLGPPTTTSWPAVKDLPLAPSILKSFSRSPLCTPSLTSRSPRSLLSSHLPTSVEQHGSACLDLLLGLLCYDPSQRLTAEEAEKHSWFAREPPRPAHPESFGTWPSRAAGEVRRQVDLRERTPSAPPPGPRRRRGEDEVDENGSRKRSREGTDSLSGQRKRQEYELDFGF</sequence>
<feature type="region of interest" description="Disordered" evidence="10">
    <location>
        <begin position="397"/>
        <end position="479"/>
    </location>
</feature>
<dbReference type="FunFam" id="3.30.200.20:FF:000054">
    <property type="entry name" value="Cyclin-dependent kinase 11B"/>
    <property type="match status" value="1"/>
</dbReference>
<feature type="region of interest" description="Disordered" evidence="10">
    <location>
        <begin position="1"/>
        <end position="54"/>
    </location>
</feature>
<dbReference type="PANTHER" id="PTHR24056">
    <property type="entry name" value="CELL DIVISION PROTEIN KINASE"/>
    <property type="match status" value="1"/>
</dbReference>
<dbReference type="InterPro" id="IPR008271">
    <property type="entry name" value="Ser/Thr_kinase_AS"/>
</dbReference>
<gene>
    <name evidence="12" type="ORF">BDZ90DRAFT_232590</name>
</gene>
<keyword evidence="4" id="KW-0808">Transferase</keyword>
<protein>
    <recommendedName>
        <fullName evidence="2">cyclin-dependent kinase</fullName>
        <ecNumber evidence="2">2.7.11.22</ecNumber>
    </recommendedName>
</protein>
<evidence type="ECO:0000256" key="4">
    <source>
        <dbReference type="ARBA" id="ARBA00022679"/>
    </source>
</evidence>
<feature type="compositionally biased region" description="Polar residues" evidence="10">
    <location>
        <begin position="1"/>
        <end position="15"/>
    </location>
</feature>
<evidence type="ECO:0000256" key="7">
    <source>
        <dbReference type="ARBA" id="ARBA00022840"/>
    </source>
</evidence>
<comment type="catalytic activity">
    <reaction evidence="9">
        <text>L-seryl-[protein] + ATP = O-phospho-L-seryl-[protein] + ADP + H(+)</text>
        <dbReference type="Rhea" id="RHEA:17989"/>
        <dbReference type="Rhea" id="RHEA-COMP:9863"/>
        <dbReference type="Rhea" id="RHEA-COMP:11604"/>
        <dbReference type="ChEBI" id="CHEBI:15378"/>
        <dbReference type="ChEBI" id="CHEBI:29999"/>
        <dbReference type="ChEBI" id="CHEBI:30616"/>
        <dbReference type="ChEBI" id="CHEBI:83421"/>
        <dbReference type="ChEBI" id="CHEBI:456216"/>
        <dbReference type="EC" id="2.7.11.22"/>
    </reaction>
</comment>
<evidence type="ECO:0000313" key="12">
    <source>
        <dbReference type="EMBL" id="PWN27013.1"/>
    </source>
</evidence>
<comment type="catalytic activity">
    <reaction evidence="8">
        <text>L-threonyl-[protein] + ATP = O-phospho-L-threonyl-[protein] + ADP + H(+)</text>
        <dbReference type="Rhea" id="RHEA:46608"/>
        <dbReference type="Rhea" id="RHEA-COMP:11060"/>
        <dbReference type="Rhea" id="RHEA-COMP:11605"/>
        <dbReference type="ChEBI" id="CHEBI:15378"/>
        <dbReference type="ChEBI" id="CHEBI:30013"/>
        <dbReference type="ChEBI" id="CHEBI:30616"/>
        <dbReference type="ChEBI" id="CHEBI:61977"/>
        <dbReference type="ChEBI" id="CHEBI:456216"/>
        <dbReference type="EC" id="2.7.11.22"/>
    </reaction>
</comment>
<dbReference type="EMBL" id="KZ819669">
    <property type="protein sequence ID" value="PWN27013.1"/>
    <property type="molecule type" value="Genomic_DNA"/>
</dbReference>
<evidence type="ECO:0000313" key="13">
    <source>
        <dbReference type="Proteomes" id="UP000245884"/>
    </source>
</evidence>
<comment type="similarity">
    <text evidence="1">Belongs to the protein kinase superfamily. CMGC Ser/Thr protein kinase family. CDC2/CDKX subfamily.</text>
</comment>
<evidence type="ECO:0000256" key="8">
    <source>
        <dbReference type="ARBA" id="ARBA00047811"/>
    </source>
</evidence>
<dbReference type="PROSITE" id="PS50011">
    <property type="entry name" value="PROTEIN_KINASE_DOM"/>
    <property type="match status" value="1"/>
</dbReference>
<dbReference type="GO" id="GO:0004693">
    <property type="term" value="F:cyclin-dependent protein serine/threonine kinase activity"/>
    <property type="evidence" value="ECO:0007669"/>
    <property type="project" value="UniProtKB-EC"/>
</dbReference>
<reference evidence="12 13" key="1">
    <citation type="journal article" date="2018" name="Mol. Biol. Evol.">
        <title>Broad Genomic Sampling Reveals a Smut Pathogenic Ancestry of the Fungal Clade Ustilaginomycotina.</title>
        <authorList>
            <person name="Kijpornyongpan T."/>
            <person name="Mondo S.J."/>
            <person name="Barry K."/>
            <person name="Sandor L."/>
            <person name="Lee J."/>
            <person name="Lipzen A."/>
            <person name="Pangilinan J."/>
            <person name="LaButti K."/>
            <person name="Hainaut M."/>
            <person name="Henrissat B."/>
            <person name="Grigoriev I.V."/>
            <person name="Spatafora J.W."/>
            <person name="Aime M.C."/>
        </authorList>
    </citation>
    <scope>NUCLEOTIDE SEQUENCE [LARGE SCALE GENOMIC DNA]</scope>
    <source>
        <strain evidence="12 13">MCA 5214</strain>
    </source>
</reference>
<dbReference type="OrthoDB" id="1732493at2759"/>
<dbReference type="Gene3D" id="3.30.200.20">
    <property type="entry name" value="Phosphorylase Kinase, domain 1"/>
    <property type="match status" value="1"/>
</dbReference>
<evidence type="ECO:0000259" key="11">
    <source>
        <dbReference type="PROSITE" id="PS50011"/>
    </source>
</evidence>
<name>A0A316UT02_9BASI</name>
<accession>A0A316UT02</accession>
<feature type="compositionally biased region" description="Basic and acidic residues" evidence="10">
    <location>
        <begin position="397"/>
        <end position="406"/>
    </location>
</feature>
<dbReference type="Proteomes" id="UP000245884">
    <property type="component" value="Unassembled WGS sequence"/>
</dbReference>
<dbReference type="GO" id="GO:0005524">
    <property type="term" value="F:ATP binding"/>
    <property type="evidence" value="ECO:0007669"/>
    <property type="project" value="UniProtKB-KW"/>
</dbReference>
<dbReference type="Gene3D" id="1.10.510.10">
    <property type="entry name" value="Transferase(Phosphotransferase) domain 1"/>
    <property type="match status" value="1"/>
</dbReference>
<feature type="region of interest" description="Disordered" evidence="10">
    <location>
        <begin position="222"/>
        <end position="250"/>
    </location>
</feature>